<keyword evidence="2" id="KW-0288">FMN</keyword>
<organism evidence="5 6">
    <name type="scientific">Microbacterium lushaniae</name>
    <dbReference type="NCBI Taxonomy" id="2614639"/>
    <lineage>
        <taxon>Bacteria</taxon>
        <taxon>Bacillati</taxon>
        <taxon>Actinomycetota</taxon>
        <taxon>Actinomycetes</taxon>
        <taxon>Micrococcales</taxon>
        <taxon>Microbacteriaceae</taxon>
        <taxon>Microbacterium</taxon>
    </lineage>
</organism>
<dbReference type="EMBL" id="CP044232">
    <property type="protein sequence ID" value="QEW04856.1"/>
    <property type="molecule type" value="Genomic_DNA"/>
</dbReference>
<dbReference type="Gene3D" id="3.40.50.360">
    <property type="match status" value="1"/>
</dbReference>
<proteinExistence type="predicted"/>
<dbReference type="InterPro" id="IPR005025">
    <property type="entry name" value="FMN_Rdtase-like_dom"/>
</dbReference>
<evidence type="ECO:0000313" key="6">
    <source>
        <dbReference type="Proteomes" id="UP000325516"/>
    </source>
</evidence>
<dbReference type="PANTHER" id="PTHR43408">
    <property type="entry name" value="FMN REDUCTASE (NADPH)"/>
    <property type="match status" value="1"/>
</dbReference>
<keyword evidence="3" id="KW-0560">Oxidoreductase</keyword>
<dbReference type="PANTHER" id="PTHR43408:SF2">
    <property type="entry name" value="FMN REDUCTASE (NADPH)"/>
    <property type="match status" value="1"/>
</dbReference>
<keyword evidence="1" id="KW-0285">Flavoprotein</keyword>
<evidence type="ECO:0000259" key="4">
    <source>
        <dbReference type="Pfam" id="PF03358"/>
    </source>
</evidence>
<protein>
    <submittedName>
        <fullName evidence="5">NAD(P)H-dependent oxidoreductase</fullName>
    </submittedName>
</protein>
<reference evidence="6" key="1">
    <citation type="submission" date="2019-09" db="EMBL/GenBank/DDBJ databases">
        <title>Mumia zhuanghuii sp. nov. isolated from the intestinal contents of plateau pika (Ochotona curzoniae) in the Qinghai-Tibet plateau of China.</title>
        <authorList>
            <person name="Tian Z."/>
        </authorList>
    </citation>
    <scope>NUCLEOTIDE SEQUENCE [LARGE SCALE GENOMIC DNA]</scope>
    <source>
        <strain evidence="6">L-031</strain>
    </source>
</reference>
<dbReference type="AlphaFoldDB" id="A0A5J6L915"/>
<evidence type="ECO:0000313" key="5">
    <source>
        <dbReference type="EMBL" id="QEW04856.1"/>
    </source>
</evidence>
<dbReference type="GO" id="GO:0016491">
    <property type="term" value="F:oxidoreductase activity"/>
    <property type="evidence" value="ECO:0007669"/>
    <property type="project" value="UniProtKB-KW"/>
</dbReference>
<dbReference type="InterPro" id="IPR029039">
    <property type="entry name" value="Flavoprotein-like_sf"/>
</dbReference>
<dbReference type="SUPFAM" id="SSF52218">
    <property type="entry name" value="Flavoproteins"/>
    <property type="match status" value="1"/>
</dbReference>
<gene>
    <name evidence="5" type="ORF">F6J85_08865</name>
</gene>
<dbReference type="Proteomes" id="UP000325516">
    <property type="component" value="Chromosome"/>
</dbReference>
<dbReference type="KEGG" id="mlz:F6J85_08865"/>
<keyword evidence="6" id="KW-1185">Reference proteome</keyword>
<evidence type="ECO:0000256" key="1">
    <source>
        <dbReference type="ARBA" id="ARBA00022630"/>
    </source>
</evidence>
<evidence type="ECO:0000256" key="3">
    <source>
        <dbReference type="ARBA" id="ARBA00023002"/>
    </source>
</evidence>
<evidence type="ECO:0000256" key="2">
    <source>
        <dbReference type="ARBA" id="ARBA00022643"/>
    </source>
</evidence>
<dbReference type="Pfam" id="PF03358">
    <property type="entry name" value="FMN_red"/>
    <property type="match status" value="1"/>
</dbReference>
<name>A0A5J6L915_9MICO</name>
<sequence>MSVSVVVGNPKANSRTLEVAKTLAECLLVPGTYDMSVIDLAEHAGDIFDQTAASVNEAVARVAGSDLAIFAAPTYKAAYTGLLKAFLDRYPSDGLSGVTAIPLLTGADLGHSLAPSATLTPLLTELGAVVPGRGFYFVTSQMDSMRDIVQRAAEVYVRNMGQVARLLPVLADQEQA</sequence>
<accession>A0A5J6L915</accession>
<feature type="domain" description="NADPH-dependent FMN reductase-like" evidence="4">
    <location>
        <begin position="1"/>
        <end position="140"/>
    </location>
</feature>
<dbReference type="InterPro" id="IPR051814">
    <property type="entry name" value="NAD(P)H-dep_FMN_reductase"/>
</dbReference>